<dbReference type="AlphaFoldDB" id="A0AAD9TDZ1"/>
<organism evidence="1 2">
    <name type="scientific">Dipteronia dyeriana</name>
    <dbReference type="NCBI Taxonomy" id="168575"/>
    <lineage>
        <taxon>Eukaryota</taxon>
        <taxon>Viridiplantae</taxon>
        <taxon>Streptophyta</taxon>
        <taxon>Embryophyta</taxon>
        <taxon>Tracheophyta</taxon>
        <taxon>Spermatophyta</taxon>
        <taxon>Magnoliopsida</taxon>
        <taxon>eudicotyledons</taxon>
        <taxon>Gunneridae</taxon>
        <taxon>Pentapetalae</taxon>
        <taxon>rosids</taxon>
        <taxon>malvids</taxon>
        <taxon>Sapindales</taxon>
        <taxon>Sapindaceae</taxon>
        <taxon>Hippocastanoideae</taxon>
        <taxon>Acereae</taxon>
        <taxon>Dipteronia</taxon>
    </lineage>
</organism>
<reference evidence="1" key="1">
    <citation type="journal article" date="2023" name="Plant J.">
        <title>Genome sequences and population genomics provide insights into the demographic history, inbreeding, and mutation load of two 'living fossil' tree species of Dipteronia.</title>
        <authorList>
            <person name="Feng Y."/>
            <person name="Comes H.P."/>
            <person name="Chen J."/>
            <person name="Zhu S."/>
            <person name="Lu R."/>
            <person name="Zhang X."/>
            <person name="Li P."/>
            <person name="Qiu J."/>
            <person name="Olsen K.M."/>
            <person name="Qiu Y."/>
        </authorList>
    </citation>
    <scope>NUCLEOTIDE SEQUENCE</scope>
    <source>
        <strain evidence="1">KIB01</strain>
    </source>
</reference>
<proteinExistence type="predicted"/>
<dbReference type="Proteomes" id="UP001280121">
    <property type="component" value="Unassembled WGS sequence"/>
</dbReference>
<evidence type="ECO:0008006" key="3">
    <source>
        <dbReference type="Google" id="ProtNLM"/>
    </source>
</evidence>
<dbReference type="EMBL" id="JANJYI010000009">
    <property type="protein sequence ID" value="KAK2634003.1"/>
    <property type="molecule type" value="Genomic_DNA"/>
</dbReference>
<accession>A0AAD9TDZ1</accession>
<evidence type="ECO:0000313" key="2">
    <source>
        <dbReference type="Proteomes" id="UP001280121"/>
    </source>
</evidence>
<sequence length="437" mass="50033">MRKTCNMIKGLANENGCWKDDNLLFIKVDDKNCEAVVRVLHNYFEASGQIVNFNKLALCISPSVDSEEMKRLAQLVGMKLVDCHERYIGLPYFSGRSERILLAEIVDKVWNMIKGCGSPKASLTKFKDSLLDFGGEGTRKPENCTRDKWVPRSKLSKMNFANVFDLLCFYSNCLNKGELEIFSITFWKVWCSRNNWVHNGKYFDVSNMVWWSMNYIDEIRNAGCRQAQELVNEARIREWLEERDVGGRVVACCSQVWEANYNVGSAKAMAIWKGICFGREIGLENFVMKTDSESVINHILKGSNLESRYGGILDSIGVLVSDLRKILMNQSETSQYVIGVRMMGLIETKPFMNEMKKRFTGYDFVCTDILVQEILLNVEDERLKVLEVYNGATKSMFERHEYNPSGGYAVPEGDSQRGHCTCTHLIRKSAKETVQVW</sequence>
<name>A0AAD9TDZ1_9ROSI</name>
<protein>
    <recommendedName>
        <fullName evidence="3">RNase H type-1 domain-containing protein</fullName>
    </recommendedName>
</protein>
<gene>
    <name evidence="1" type="ORF">Ddye_028795</name>
</gene>
<keyword evidence="2" id="KW-1185">Reference proteome</keyword>
<comment type="caution">
    <text evidence="1">The sequence shown here is derived from an EMBL/GenBank/DDBJ whole genome shotgun (WGS) entry which is preliminary data.</text>
</comment>
<evidence type="ECO:0000313" key="1">
    <source>
        <dbReference type="EMBL" id="KAK2634003.1"/>
    </source>
</evidence>